<dbReference type="InterPro" id="IPR050595">
    <property type="entry name" value="Bact_response_regulator"/>
</dbReference>
<protein>
    <submittedName>
        <fullName evidence="4">Response regulator</fullName>
    </submittedName>
</protein>
<dbReference type="PANTHER" id="PTHR44591:SF19">
    <property type="entry name" value="TWO-COMPONENT RESPONSE REGULATOR-RELATED"/>
    <property type="match status" value="1"/>
</dbReference>
<evidence type="ECO:0000259" key="3">
    <source>
        <dbReference type="PROSITE" id="PS50110"/>
    </source>
</evidence>
<keyword evidence="1 2" id="KW-0597">Phosphoprotein</keyword>
<evidence type="ECO:0000256" key="2">
    <source>
        <dbReference type="PROSITE-ProRule" id="PRU00169"/>
    </source>
</evidence>
<comment type="caution">
    <text evidence="4">The sequence shown here is derived from an EMBL/GenBank/DDBJ whole genome shotgun (WGS) entry which is preliminary data.</text>
</comment>
<dbReference type="InterPro" id="IPR011006">
    <property type="entry name" value="CheY-like_superfamily"/>
</dbReference>
<dbReference type="Proteomes" id="UP000648239">
    <property type="component" value="Unassembled WGS sequence"/>
</dbReference>
<evidence type="ECO:0000256" key="1">
    <source>
        <dbReference type="ARBA" id="ARBA00022553"/>
    </source>
</evidence>
<dbReference type="AlphaFoldDB" id="A0A8J6XTJ2"/>
<dbReference type="SMART" id="SM00448">
    <property type="entry name" value="REC"/>
    <property type="match status" value="1"/>
</dbReference>
<reference evidence="4 5" key="1">
    <citation type="submission" date="2020-08" db="EMBL/GenBank/DDBJ databases">
        <title>Acidobacteriota in marine sediments use diverse sulfur dissimilation pathways.</title>
        <authorList>
            <person name="Wasmund K."/>
        </authorList>
    </citation>
    <scope>NUCLEOTIDE SEQUENCE [LARGE SCALE GENOMIC DNA]</scope>
    <source>
        <strain evidence="4">MAG AM4</strain>
    </source>
</reference>
<evidence type="ECO:0000313" key="5">
    <source>
        <dbReference type="Proteomes" id="UP000648239"/>
    </source>
</evidence>
<dbReference type="Gene3D" id="3.40.50.2300">
    <property type="match status" value="1"/>
</dbReference>
<dbReference type="SUPFAM" id="SSF52172">
    <property type="entry name" value="CheY-like"/>
    <property type="match status" value="1"/>
</dbReference>
<dbReference type="CDD" id="cd17569">
    <property type="entry name" value="REC_HupR-like"/>
    <property type="match status" value="1"/>
</dbReference>
<accession>A0A8J6XTJ2</accession>
<gene>
    <name evidence="4" type="ORF">IFK94_05435</name>
</gene>
<proteinExistence type="predicted"/>
<evidence type="ECO:0000313" key="4">
    <source>
        <dbReference type="EMBL" id="MBD3867548.1"/>
    </source>
</evidence>
<feature type="domain" description="Response regulatory" evidence="3">
    <location>
        <begin position="8"/>
        <end position="124"/>
    </location>
</feature>
<feature type="modified residue" description="4-aspartylphosphate" evidence="2">
    <location>
        <position position="58"/>
    </location>
</feature>
<dbReference type="PROSITE" id="PS50110">
    <property type="entry name" value="RESPONSE_REGULATORY"/>
    <property type="match status" value="1"/>
</dbReference>
<dbReference type="GO" id="GO:0000160">
    <property type="term" value="P:phosphorelay signal transduction system"/>
    <property type="evidence" value="ECO:0007669"/>
    <property type="project" value="InterPro"/>
</dbReference>
<dbReference type="EMBL" id="JACXWD010000012">
    <property type="protein sequence ID" value="MBD3867548.1"/>
    <property type="molecule type" value="Genomic_DNA"/>
</dbReference>
<sequence>MNDDYKPKILVVDDEPMVTRTLEGVLRMDGTLECTAVNRPAEGLDHLGKSQFDVILSDFIMPELDGLEFLSKARELQPEASRILLTGYADKESAIRSINEIGLYQYIEKPWHNQQLLMILRNAAERTCLLRRLNNGEGSDGELRQQIWKMLI</sequence>
<dbReference type="Pfam" id="PF00072">
    <property type="entry name" value="Response_reg"/>
    <property type="match status" value="1"/>
</dbReference>
<organism evidence="4 5">
    <name type="scientific">Candidatus Polarisedimenticola svalbardensis</name>
    <dbReference type="NCBI Taxonomy" id="2886004"/>
    <lineage>
        <taxon>Bacteria</taxon>
        <taxon>Pseudomonadati</taxon>
        <taxon>Acidobacteriota</taxon>
        <taxon>Candidatus Polarisedimenticolia</taxon>
        <taxon>Candidatus Polarisedimenticolales</taxon>
        <taxon>Candidatus Polarisedimenticolaceae</taxon>
        <taxon>Candidatus Polarisedimenticola</taxon>
    </lineage>
</organism>
<name>A0A8J6XTJ2_9BACT</name>
<dbReference type="PANTHER" id="PTHR44591">
    <property type="entry name" value="STRESS RESPONSE REGULATOR PROTEIN 1"/>
    <property type="match status" value="1"/>
</dbReference>
<dbReference type="InterPro" id="IPR001789">
    <property type="entry name" value="Sig_transdc_resp-reg_receiver"/>
</dbReference>